<organism evidence="1 2">
    <name type="scientific">Propionibacterium freudenreichii subsp. shermanii (strain ATCC 9614 / DSM 4902 / CIP 103027 / NCIMB 8099 / CIRM-BIA1)</name>
    <dbReference type="NCBI Taxonomy" id="754252"/>
    <lineage>
        <taxon>Bacteria</taxon>
        <taxon>Bacillati</taxon>
        <taxon>Actinomycetota</taxon>
        <taxon>Actinomycetes</taxon>
        <taxon>Propionibacteriales</taxon>
        <taxon>Propionibacteriaceae</taxon>
        <taxon>Propionibacterium</taxon>
    </lineage>
</organism>
<keyword evidence="2" id="KW-1185">Reference proteome</keyword>
<evidence type="ECO:0000313" key="2">
    <source>
        <dbReference type="Proteomes" id="UP000000936"/>
    </source>
</evidence>
<gene>
    <name evidence="1" type="ordered locus">PFREUD_02690</name>
</gene>
<protein>
    <submittedName>
        <fullName evidence="1">Uncharacterized protein</fullName>
    </submittedName>
</protein>
<dbReference type="EMBL" id="FN806773">
    <property type="protein sequence ID" value="CBL55791.1"/>
    <property type="molecule type" value="Genomic_DNA"/>
</dbReference>
<name>D7GI69_PROFC</name>
<dbReference type="STRING" id="754252.PFREUD_02690"/>
<evidence type="ECO:0000313" key="1">
    <source>
        <dbReference type="EMBL" id="CBL55791.1"/>
    </source>
</evidence>
<reference evidence="1 2" key="1">
    <citation type="journal article" date="2010" name="PLoS ONE">
        <title>The complete genome of Propionibacterium freudenreichii CIRM-BIA1, a hardy actinobacterium with food and probiotic applications.</title>
        <authorList>
            <person name="Falentin H."/>
            <person name="Deutsch S.M."/>
            <person name="Jan G."/>
            <person name="Loux V."/>
            <person name="Thierry A."/>
            <person name="Parayre S."/>
            <person name="Maillard M.B."/>
            <person name="Dherbecourt J."/>
            <person name="Cousin F.J."/>
            <person name="Jardin J."/>
            <person name="Siguier P."/>
            <person name="Couloux A."/>
            <person name="Barbe V."/>
            <person name="Vacherie B."/>
            <person name="Wincker P."/>
            <person name="Gibrat J.F."/>
            <person name="Gaillardin C."/>
            <person name="Lortal S."/>
        </authorList>
    </citation>
    <scope>NUCLEOTIDE SEQUENCE [LARGE SCALE GENOMIC DNA]</scope>
    <source>
        <strain evidence="2">ATCC 9614 / DSM 4902 / CIP 103027 / NCIMB 8099 / CIRM-BIA1</strain>
    </source>
</reference>
<accession>D7GI69</accession>
<dbReference type="KEGG" id="pfr:PFREUD_02690"/>
<sequence length="30" mass="3416">MLSLLRFSDSEIRLSAEPYIWLFTNEGVAG</sequence>
<proteinExistence type="predicted"/>
<dbReference type="Proteomes" id="UP000000936">
    <property type="component" value="Chromosome"/>
</dbReference>
<dbReference type="AlphaFoldDB" id="D7GI69"/>
<dbReference type="HOGENOM" id="CLU_3404858_0_0_11"/>